<dbReference type="Gene3D" id="2.160.20.10">
    <property type="entry name" value="Single-stranded right-handed beta-helix, Pectin lyase-like"/>
    <property type="match status" value="1"/>
</dbReference>
<evidence type="ECO:0000256" key="4">
    <source>
        <dbReference type="PROSITE-ProRule" id="PRU10040"/>
    </source>
</evidence>
<dbReference type="InterPro" id="IPR033131">
    <property type="entry name" value="Pectinesterase_Asp_AS"/>
</dbReference>
<dbReference type="Pfam" id="PF01095">
    <property type="entry name" value="Pectinesterase"/>
    <property type="match status" value="1"/>
</dbReference>
<evidence type="ECO:0000256" key="2">
    <source>
        <dbReference type="ARBA" id="ARBA00022801"/>
    </source>
</evidence>
<reference evidence="8" key="1">
    <citation type="submission" date="2022-10" db="EMBL/GenBank/DDBJ databases">
        <title>The complete genomes of actinobacterial strains from the NBC collection.</title>
        <authorList>
            <person name="Joergensen T.S."/>
            <person name="Alvarez Arevalo M."/>
            <person name="Sterndorff E.B."/>
            <person name="Faurdal D."/>
            <person name="Vuksanovic O."/>
            <person name="Mourched A.-S."/>
            <person name="Charusanti P."/>
            <person name="Shaw S."/>
            <person name="Blin K."/>
            <person name="Weber T."/>
        </authorList>
    </citation>
    <scope>NUCLEOTIDE SEQUENCE</scope>
    <source>
        <strain evidence="8">NBC_00248</strain>
    </source>
</reference>
<comment type="pathway">
    <text evidence="5">Glycan metabolism; pectin degradation; 2-dehydro-3-deoxy-D-gluconate from pectin: step 1/5.</text>
</comment>
<organism evidence="8 9">
    <name type="scientific">Streptomyces virginiae</name>
    <name type="common">Streptomyces cinnamonensis</name>
    <dbReference type="NCBI Taxonomy" id="1961"/>
    <lineage>
        <taxon>Bacteria</taxon>
        <taxon>Bacillati</taxon>
        <taxon>Actinomycetota</taxon>
        <taxon>Actinomycetes</taxon>
        <taxon>Kitasatosporales</taxon>
        <taxon>Streptomycetaceae</taxon>
        <taxon>Streptomyces</taxon>
    </lineage>
</organism>
<protein>
    <recommendedName>
        <fullName evidence="5">Pectinesterase</fullName>
        <ecNumber evidence="5">3.1.1.11</ecNumber>
    </recommendedName>
</protein>
<sequence length="350" mass="35807">MTGRAGKAGAGVLTETGGKGPAPSAPTPSGPAGGRTLTVAADGSAAHRSVQAAVDAASAGDTVLVSRGTYRETVNVPASKHGLTLKGATGNAEDVVITYDNASGTPKPGGGTYGTAGSATATFSANDITVTGVTVENTWERSAHPDVRDTQAVAVNASGDRQKYLNSRFIGHQDTVLNWAPTATGQYRQYFRHCFIAGDVDFVFGNATAVYDHVNITLRDRGAAAGGLGGYLAAPNTDAAKPYGILITDSTISSPARPGTYYLGRPWHPGASAVGQLVIRNTSLPAAVKTEGPWTDMGGFSWKSARFAEYANTGPGAGTGANRPQLAPDRAAAHTARAYLAGTDGWNPTD</sequence>
<evidence type="ECO:0000259" key="7">
    <source>
        <dbReference type="Pfam" id="PF01095"/>
    </source>
</evidence>
<name>A0ABZ1TPC2_STRVG</name>
<accession>A0ABZ1TPC2</accession>
<gene>
    <name evidence="8" type="ORF">OG517_05410</name>
</gene>
<comment type="catalytic activity">
    <reaction evidence="5">
        <text>[(1-&gt;4)-alpha-D-galacturonosyl methyl ester](n) + n H2O = [(1-&gt;4)-alpha-D-galacturonosyl](n) + n methanol + n H(+)</text>
        <dbReference type="Rhea" id="RHEA:22380"/>
        <dbReference type="Rhea" id="RHEA-COMP:14570"/>
        <dbReference type="Rhea" id="RHEA-COMP:14573"/>
        <dbReference type="ChEBI" id="CHEBI:15377"/>
        <dbReference type="ChEBI" id="CHEBI:15378"/>
        <dbReference type="ChEBI" id="CHEBI:17790"/>
        <dbReference type="ChEBI" id="CHEBI:140522"/>
        <dbReference type="ChEBI" id="CHEBI:140523"/>
        <dbReference type="EC" id="3.1.1.11"/>
    </reaction>
</comment>
<dbReference type="PANTHER" id="PTHR31321">
    <property type="entry name" value="ACYL-COA THIOESTER HYDROLASE YBHC-RELATED"/>
    <property type="match status" value="1"/>
</dbReference>
<dbReference type="Proteomes" id="UP001432039">
    <property type="component" value="Chromosome"/>
</dbReference>
<feature type="region of interest" description="Disordered" evidence="6">
    <location>
        <begin position="1"/>
        <end position="36"/>
    </location>
</feature>
<dbReference type="EMBL" id="CP108090">
    <property type="protein sequence ID" value="WUQ17703.1"/>
    <property type="molecule type" value="Genomic_DNA"/>
</dbReference>
<evidence type="ECO:0000256" key="1">
    <source>
        <dbReference type="ARBA" id="ARBA00008891"/>
    </source>
</evidence>
<evidence type="ECO:0000256" key="6">
    <source>
        <dbReference type="SAM" id="MobiDB-lite"/>
    </source>
</evidence>
<evidence type="ECO:0000313" key="9">
    <source>
        <dbReference type="Proteomes" id="UP001432039"/>
    </source>
</evidence>
<dbReference type="InterPro" id="IPR012334">
    <property type="entry name" value="Pectin_lyas_fold"/>
</dbReference>
<dbReference type="SUPFAM" id="SSF51126">
    <property type="entry name" value="Pectin lyase-like"/>
    <property type="match status" value="1"/>
</dbReference>
<proteinExistence type="inferred from homology"/>
<evidence type="ECO:0000256" key="3">
    <source>
        <dbReference type="ARBA" id="ARBA00023085"/>
    </source>
</evidence>
<keyword evidence="9" id="KW-1185">Reference proteome</keyword>
<dbReference type="PANTHER" id="PTHR31321:SF57">
    <property type="entry name" value="PECTINESTERASE 53-RELATED"/>
    <property type="match status" value="1"/>
</dbReference>
<dbReference type="InterPro" id="IPR011050">
    <property type="entry name" value="Pectin_lyase_fold/virulence"/>
</dbReference>
<evidence type="ECO:0000313" key="8">
    <source>
        <dbReference type="EMBL" id="WUQ17703.1"/>
    </source>
</evidence>
<dbReference type="EC" id="3.1.1.11" evidence="5"/>
<keyword evidence="2 5" id="KW-0378">Hydrolase</keyword>
<dbReference type="PROSITE" id="PS00503">
    <property type="entry name" value="PECTINESTERASE_2"/>
    <property type="match status" value="1"/>
</dbReference>
<dbReference type="InterPro" id="IPR000070">
    <property type="entry name" value="Pectinesterase_cat"/>
</dbReference>
<keyword evidence="3 5" id="KW-0063">Aspartyl esterase</keyword>
<evidence type="ECO:0000256" key="5">
    <source>
        <dbReference type="RuleBase" id="RU000589"/>
    </source>
</evidence>
<feature type="active site" evidence="4">
    <location>
        <position position="201"/>
    </location>
</feature>
<comment type="similarity">
    <text evidence="1">Belongs to the pectinesterase family.</text>
</comment>
<feature type="domain" description="Pectinesterase catalytic" evidence="7">
    <location>
        <begin position="37"/>
        <end position="320"/>
    </location>
</feature>